<dbReference type="Proteomes" id="UP000184196">
    <property type="component" value="Unassembled WGS sequence"/>
</dbReference>
<evidence type="ECO:0000313" key="3">
    <source>
        <dbReference type="Proteomes" id="UP000184196"/>
    </source>
</evidence>
<proteinExistence type="predicted"/>
<evidence type="ECO:0000256" key="1">
    <source>
        <dbReference type="SAM" id="Phobius"/>
    </source>
</evidence>
<protein>
    <submittedName>
        <fullName evidence="2">Uncharacterized protein</fullName>
    </submittedName>
</protein>
<sequence>MPDKRSPVAVEREKVEDVVLLAVDIAGVSTISVLTIILYLKAFSPQKYTLLVNKLLLAFNKLEKIVIQISTW</sequence>
<accession>A0A1M4X3U6</accession>
<reference evidence="3" key="1">
    <citation type="submission" date="2016-11" db="EMBL/GenBank/DDBJ databases">
        <authorList>
            <person name="Varghese N."/>
            <person name="Submissions S."/>
        </authorList>
    </citation>
    <scope>NUCLEOTIDE SEQUENCE [LARGE SCALE GENOMIC DNA]</scope>
    <source>
        <strain evidence="3">DSM 11792</strain>
    </source>
</reference>
<dbReference type="RefSeq" id="WP_073163617.1">
    <property type="nucleotide sequence ID" value="NZ_FQUW01000010.1"/>
</dbReference>
<dbReference type="EMBL" id="FQUW01000010">
    <property type="protein sequence ID" value="SHE87892.1"/>
    <property type="molecule type" value="Genomic_DNA"/>
</dbReference>
<keyword evidence="1" id="KW-1133">Transmembrane helix</keyword>
<dbReference type="AlphaFoldDB" id="A0A1M4X3U6"/>
<gene>
    <name evidence="2" type="ORF">SAMN02745218_00975</name>
</gene>
<keyword evidence="1" id="KW-0472">Membrane</keyword>
<evidence type="ECO:0000313" key="2">
    <source>
        <dbReference type="EMBL" id="SHE87892.1"/>
    </source>
</evidence>
<organism evidence="2 3">
    <name type="scientific">Desulfofundulus australicus DSM 11792</name>
    <dbReference type="NCBI Taxonomy" id="1121425"/>
    <lineage>
        <taxon>Bacteria</taxon>
        <taxon>Bacillati</taxon>
        <taxon>Bacillota</taxon>
        <taxon>Clostridia</taxon>
        <taxon>Eubacteriales</taxon>
        <taxon>Peptococcaceae</taxon>
        <taxon>Desulfofundulus</taxon>
    </lineage>
</organism>
<name>A0A1M4X3U6_9FIRM</name>
<dbReference type="OrthoDB" id="9948715at2"/>
<keyword evidence="1" id="KW-0812">Transmembrane</keyword>
<keyword evidence="3" id="KW-1185">Reference proteome</keyword>
<feature type="transmembrane region" description="Helical" evidence="1">
    <location>
        <begin position="20"/>
        <end position="40"/>
    </location>
</feature>